<dbReference type="Pfam" id="PF00582">
    <property type="entry name" value="Usp"/>
    <property type="match status" value="2"/>
</dbReference>
<dbReference type="Proteomes" id="UP000232323">
    <property type="component" value="Unassembled WGS sequence"/>
</dbReference>
<dbReference type="OrthoDB" id="843225at2759"/>
<dbReference type="CDD" id="cd23659">
    <property type="entry name" value="USP_At3g01520-like"/>
    <property type="match status" value="2"/>
</dbReference>
<dbReference type="Gene3D" id="3.40.50.620">
    <property type="entry name" value="HUPs"/>
    <property type="match status" value="2"/>
</dbReference>
<reference evidence="3 4" key="1">
    <citation type="submission" date="2017-08" db="EMBL/GenBank/DDBJ databases">
        <title>Acidophilic green algal genome provides insights into adaptation to an acidic environment.</title>
        <authorList>
            <person name="Hirooka S."/>
            <person name="Hirose Y."/>
            <person name="Kanesaki Y."/>
            <person name="Higuchi S."/>
            <person name="Fujiwara T."/>
            <person name="Onuma R."/>
            <person name="Era A."/>
            <person name="Ohbayashi R."/>
            <person name="Uzuka A."/>
            <person name="Nozaki H."/>
            <person name="Yoshikawa H."/>
            <person name="Miyagishima S.Y."/>
        </authorList>
    </citation>
    <scope>NUCLEOTIDE SEQUENCE [LARGE SCALE GENOMIC DNA]</scope>
    <source>
        <strain evidence="3 4">NIES-2499</strain>
    </source>
</reference>
<evidence type="ECO:0000256" key="1">
    <source>
        <dbReference type="SAM" id="MobiDB-lite"/>
    </source>
</evidence>
<evidence type="ECO:0000313" key="3">
    <source>
        <dbReference type="EMBL" id="GAX79123.1"/>
    </source>
</evidence>
<evidence type="ECO:0000259" key="2">
    <source>
        <dbReference type="Pfam" id="PF00582"/>
    </source>
</evidence>
<name>A0A250X7R8_9CHLO</name>
<feature type="domain" description="UspA" evidence="2">
    <location>
        <begin position="465"/>
        <end position="517"/>
    </location>
</feature>
<sequence>MLHRFQRCAATSRHLISRVPKLGTKNKIIGRFQSENAENHDLDDKQNAVRNILVAVGAVHEDDTCALDWTIENMLRKGDQLHLVHCVPSLANQDQFFSIPSGRILKLPSLVGSPEAWESSMKTSWETRMEEMYGRKLTEAEVPYQLHVIQEAFKTGKGGVGAAICAQAEKMSAAAVVLSSHSRGGLGELLLGSVANYLIHKCSKPVAVLHGGMINAGNVDSWKHPETGLQMPTSSVQDTADKMGAAFSRGVEVLKRSTAEAAATAATVLVNNVTKKESSSTNELSGTTPVGSTAASPTTSSYAGGTAAAPAASADPPSTPPPISDPEDPDAAAAAPPFTSRHILIPVDASDESLATCKWTLDNLYKKGDMICLVHIIPCLPPTAMSSYPPFDTPLSVGSPWPAMILSPNSTSGPTGSQPVPDEVAEKEEVEWKQSQMSRFTEVLERHGVKYTFDVIAEFTQDPVISIGEELCVMASHLNAAAVIMSTHQRSALSELLFGSVTTYVSHHSDKPVVVLHNMGSGFETQGAAIQEGTATRVNPVISTLMGALGM</sequence>
<dbReference type="InterPro" id="IPR014729">
    <property type="entry name" value="Rossmann-like_a/b/a_fold"/>
</dbReference>
<dbReference type="EMBL" id="BEGY01000039">
    <property type="protein sequence ID" value="GAX79123.1"/>
    <property type="molecule type" value="Genomic_DNA"/>
</dbReference>
<dbReference type="SUPFAM" id="SSF52402">
    <property type="entry name" value="Adenine nucleotide alpha hydrolases-like"/>
    <property type="match status" value="2"/>
</dbReference>
<dbReference type="InterPro" id="IPR006016">
    <property type="entry name" value="UspA"/>
</dbReference>
<dbReference type="PANTHER" id="PTHR31964:SF113">
    <property type="entry name" value="USPA DOMAIN-CONTAINING PROTEIN"/>
    <property type="match status" value="1"/>
</dbReference>
<keyword evidence="4" id="KW-1185">Reference proteome</keyword>
<protein>
    <recommendedName>
        <fullName evidence="2">UspA domain-containing protein</fullName>
    </recommendedName>
</protein>
<dbReference type="PANTHER" id="PTHR31964">
    <property type="entry name" value="ADENINE NUCLEOTIDE ALPHA HYDROLASES-LIKE SUPERFAMILY PROTEIN"/>
    <property type="match status" value="1"/>
</dbReference>
<accession>A0A250X7R8</accession>
<feature type="region of interest" description="Disordered" evidence="1">
    <location>
        <begin position="274"/>
        <end position="334"/>
    </location>
</feature>
<feature type="compositionally biased region" description="Low complexity" evidence="1">
    <location>
        <begin position="287"/>
        <end position="316"/>
    </location>
</feature>
<evidence type="ECO:0000313" key="4">
    <source>
        <dbReference type="Proteomes" id="UP000232323"/>
    </source>
</evidence>
<comment type="caution">
    <text evidence="3">The sequence shown here is derived from an EMBL/GenBank/DDBJ whole genome shotgun (WGS) entry which is preliminary data.</text>
</comment>
<dbReference type="AlphaFoldDB" id="A0A250X7R8"/>
<feature type="compositionally biased region" description="Polar residues" evidence="1">
    <location>
        <begin position="274"/>
        <end position="286"/>
    </location>
</feature>
<proteinExistence type="predicted"/>
<gene>
    <name evidence="3" type="ORF">CEUSTIGMA_g6563.t1</name>
</gene>
<organism evidence="3 4">
    <name type="scientific">Chlamydomonas eustigma</name>
    <dbReference type="NCBI Taxonomy" id="1157962"/>
    <lineage>
        <taxon>Eukaryota</taxon>
        <taxon>Viridiplantae</taxon>
        <taxon>Chlorophyta</taxon>
        <taxon>core chlorophytes</taxon>
        <taxon>Chlorophyceae</taxon>
        <taxon>CS clade</taxon>
        <taxon>Chlamydomonadales</taxon>
        <taxon>Chlamydomonadaceae</taxon>
        <taxon>Chlamydomonas</taxon>
    </lineage>
</organism>
<feature type="domain" description="UspA" evidence="2">
    <location>
        <begin position="50"/>
        <end position="209"/>
    </location>
</feature>
<dbReference type="InterPro" id="IPR006015">
    <property type="entry name" value="Universal_stress_UspA"/>
</dbReference>
<dbReference type="PRINTS" id="PR01438">
    <property type="entry name" value="UNVRSLSTRESS"/>
</dbReference>